<keyword evidence="10" id="KW-1185">Reference proteome</keyword>
<evidence type="ECO:0000256" key="7">
    <source>
        <dbReference type="SAM" id="MobiDB-lite"/>
    </source>
</evidence>
<evidence type="ECO:0000313" key="10">
    <source>
        <dbReference type="Proteomes" id="UP000248961"/>
    </source>
</evidence>
<feature type="region of interest" description="Disordered" evidence="7">
    <location>
        <begin position="1"/>
        <end position="55"/>
    </location>
</feature>
<dbReference type="FunFam" id="3.30.200.20:FF:000787">
    <property type="entry name" value="Protein kinase, putative (AFU_orthologue AFUA_2G16620)"/>
    <property type="match status" value="1"/>
</dbReference>
<evidence type="ECO:0000256" key="2">
    <source>
        <dbReference type="ARBA" id="ARBA00022741"/>
    </source>
</evidence>
<dbReference type="GeneID" id="37201839"/>
<feature type="region of interest" description="Disordered" evidence="7">
    <location>
        <begin position="146"/>
        <end position="177"/>
    </location>
</feature>
<dbReference type="GO" id="GO:0005829">
    <property type="term" value="C:cytosol"/>
    <property type="evidence" value="ECO:0007669"/>
    <property type="project" value="TreeGrafter"/>
</dbReference>
<dbReference type="PROSITE" id="PS00107">
    <property type="entry name" value="PROTEIN_KINASE_ATP"/>
    <property type="match status" value="1"/>
</dbReference>
<protein>
    <submittedName>
        <fullName evidence="9">Kinase-like protein</fullName>
    </submittedName>
</protein>
<reference evidence="9 10" key="1">
    <citation type="submission" date="2018-02" db="EMBL/GenBank/DDBJ databases">
        <title>The genomes of Aspergillus section Nigri reveals drivers in fungal speciation.</title>
        <authorList>
            <consortium name="DOE Joint Genome Institute"/>
            <person name="Vesth T.C."/>
            <person name="Nybo J."/>
            <person name="Theobald S."/>
            <person name="Brandl J."/>
            <person name="Frisvad J.C."/>
            <person name="Nielsen K.F."/>
            <person name="Lyhne E.K."/>
            <person name="Kogle M.E."/>
            <person name="Kuo A."/>
            <person name="Riley R."/>
            <person name="Clum A."/>
            <person name="Nolan M."/>
            <person name="Lipzen A."/>
            <person name="Salamov A."/>
            <person name="Henrissat B."/>
            <person name="Wiebenga A."/>
            <person name="De vries R.P."/>
            <person name="Grigoriev I.V."/>
            <person name="Mortensen U.H."/>
            <person name="Andersen M.R."/>
            <person name="Baker S.E."/>
        </authorList>
    </citation>
    <scope>NUCLEOTIDE SEQUENCE [LARGE SCALE GENOMIC DNA]</scope>
    <source>
        <strain evidence="9 10">CBS 101889</strain>
    </source>
</reference>
<dbReference type="PROSITE" id="PS50011">
    <property type="entry name" value="PROTEIN_KINASE_DOM"/>
    <property type="match status" value="1"/>
</dbReference>
<dbReference type="InterPro" id="IPR000719">
    <property type="entry name" value="Prot_kinase_dom"/>
</dbReference>
<dbReference type="SMART" id="SM00220">
    <property type="entry name" value="S_TKc"/>
    <property type="match status" value="1"/>
</dbReference>
<keyword evidence="4 6" id="KW-0067">ATP-binding</keyword>
<evidence type="ECO:0000313" key="9">
    <source>
        <dbReference type="EMBL" id="RAL14854.1"/>
    </source>
</evidence>
<dbReference type="GO" id="GO:0005524">
    <property type="term" value="F:ATP binding"/>
    <property type="evidence" value="ECO:0007669"/>
    <property type="project" value="UniProtKB-UniRule"/>
</dbReference>
<keyword evidence="1" id="KW-0808">Transferase</keyword>
<dbReference type="Gene3D" id="1.10.510.10">
    <property type="entry name" value="Transferase(Phosphotransferase) domain 1"/>
    <property type="match status" value="1"/>
</dbReference>
<dbReference type="GO" id="GO:0005634">
    <property type="term" value="C:nucleus"/>
    <property type="evidence" value="ECO:0007669"/>
    <property type="project" value="TreeGrafter"/>
</dbReference>
<feature type="compositionally biased region" description="Polar residues" evidence="7">
    <location>
        <begin position="158"/>
        <end position="168"/>
    </location>
</feature>
<dbReference type="EMBL" id="KZ824273">
    <property type="protein sequence ID" value="RAL14854.1"/>
    <property type="molecule type" value="Genomic_DNA"/>
</dbReference>
<evidence type="ECO:0000256" key="5">
    <source>
        <dbReference type="ARBA" id="ARBA00037982"/>
    </source>
</evidence>
<gene>
    <name evidence="9" type="ORF">BO97DRAFT_432546</name>
</gene>
<evidence type="ECO:0000256" key="3">
    <source>
        <dbReference type="ARBA" id="ARBA00022777"/>
    </source>
</evidence>
<proteinExistence type="inferred from homology"/>
<dbReference type="RefSeq" id="XP_025554008.1">
    <property type="nucleotide sequence ID" value="XM_025697550.1"/>
</dbReference>
<dbReference type="SUPFAM" id="SSF56112">
    <property type="entry name" value="Protein kinase-like (PK-like)"/>
    <property type="match status" value="1"/>
</dbReference>
<feature type="domain" description="Protein kinase" evidence="8">
    <location>
        <begin position="232"/>
        <end position="711"/>
    </location>
</feature>
<dbReference type="Pfam" id="PF00069">
    <property type="entry name" value="Pkinase"/>
    <property type="match status" value="2"/>
</dbReference>
<feature type="compositionally biased region" description="Basic and acidic residues" evidence="7">
    <location>
        <begin position="46"/>
        <end position="55"/>
    </location>
</feature>
<dbReference type="InterPro" id="IPR008271">
    <property type="entry name" value="Ser/Thr_kinase_AS"/>
</dbReference>
<dbReference type="InterPro" id="IPR050339">
    <property type="entry name" value="CC_SR_Kinase"/>
</dbReference>
<dbReference type="Gene3D" id="3.30.200.20">
    <property type="entry name" value="Phosphorylase Kinase, domain 1"/>
    <property type="match status" value="1"/>
</dbReference>
<organism evidence="9 10">
    <name type="scientific">Aspergillus homomorphus (strain CBS 101889)</name>
    <dbReference type="NCBI Taxonomy" id="1450537"/>
    <lineage>
        <taxon>Eukaryota</taxon>
        <taxon>Fungi</taxon>
        <taxon>Dikarya</taxon>
        <taxon>Ascomycota</taxon>
        <taxon>Pezizomycotina</taxon>
        <taxon>Eurotiomycetes</taxon>
        <taxon>Eurotiomycetidae</taxon>
        <taxon>Eurotiales</taxon>
        <taxon>Aspergillaceae</taxon>
        <taxon>Aspergillus</taxon>
        <taxon>Aspergillus subgen. Circumdati</taxon>
    </lineage>
</organism>
<dbReference type="PANTHER" id="PTHR11042:SF195">
    <property type="entry name" value="KINASE, PUTATIVE (AFU_ORTHOLOGUE AFUA_2G16620)-RELATED"/>
    <property type="match status" value="1"/>
</dbReference>
<sequence length="727" mass="81261">MSSSSPSPEESEHEDDPDVDRQASSEQQESEQTKKKKKGVLSPPRSLKEHHDPEGHGKMVTAALLEFYCQSRAADILNSQPGSEAQYTRDSPEALYLGNQMYVHQSQFLSKAGVLQEGSEKEEMGPTRQFYRNTLDVLARDALKGMRKHEASKGTAGSKPSSEIQLHSTKGRSIFASPRTNIPLEDLQLDMDRIARKLPLPPFLGNSASPFPLFDNISQSHGIHMSRYARDFSEIGVLGRGSFGEVYHVKNNFDGQNYAIKRIPISKRRMEQLQAGKKNQLETILKEIRTIAKLDHANVVRYYSAWAEHVNPLDYDAPTSETSSIADRLSPQMSFSYHSITDNRKEPLPVVFENSEASASVRCSSTSKVTTIDSEDEDQSAPYVPDNPSQDQLSSIGGTTEDIFTDDRSHEVSVQVRRNQSTQQIPALILHIQMSMHPISLHAYLSPEPSECTHPEGSPPRRHCFHLIPSLQLMLDILSGVLYLHSKDIIHRDLKPANIFLSCPEKHHTHSCPRCQSDGGPGLHYCQPRIGDFGLVADLSHLNETPRDETAQSSEHGSTINHVVGTEFYRPPLDSSGMISSGFVRRYTQGEQPGRYVCDWSLDVYSLGIILFELLYPLKTRMERQLVLEVLTDGPYKPYKKKPYKKPTAASFRGAYVPKDFQDEVDMGSIVLSNGDTVAESLASCIAGMLDPDPRRRWQCQDIRKQLQDILAFVHTNPATTSAASSC</sequence>
<feature type="binding site" evidence="6">
    <location>
        <position position="261"/>
    </location>
    <ligand>
        <name>ATP</name>
        <dbReference type="ChEBI" id="CHEBI:30616"/>
    </ligand>
</feature>
<keyword evidence="3 9" id="KW-0418">Kinase</keyword>
<evidence type="ECO:0000256" key="6">
    <source>
        <dbReference type="PROSITE-ProRule" id="PRU10141"/>
    </source>
</evidence>
<feature type="compositionally biased region" description="Polar residues" evidence="7">
    <location>
        <begin position="363"/>
        <end position="372"/>
    </location>
</feature>
<dbReference type="AlphaFoldDB" id="A0A395I9N7"/>
<name>A0A395I9N7_ASPHC</name>
<dbReference type="STRING" id="1450537.A0A395I9N7"/>
<dbReference type="PROSITE" id="PS00108">
    <property type="entry name" value="PROTEIN_KINASE_ST"/>
    <property type="match status" value="1"/>
</dbReference>
<dbReference type="GO" id="GO:0004694">
    <property type="term" value="F:eukaryotic translation initiation factor 2alpha kinase activity"/>
    <property type="evidence" value="ECO:0007669"/>
    <property type="project" value="TreeGrafter"/>
</dbReference>
<evidence type="ECO:0000256" key="4">
    <source>
        <dbReference type="ARBA" id="ARBA00022840"/>
    </source>
</evidence>
<evidence type="ECO:0000256" key="1">
    <source>
        <dbReference type="ARBA" id="ARBA00022679"/>
    </source>
</evidence>
<accession>A0A395I9N7</accession>
<dbReference type="GO" id="GO:1990625">
    <property type="term" value="P:negative regulation of cytoplasmic translational initiation in response to stress"/>
    <property type="evidence" value="ECO:0007669"/>
    <property type="project" value="TreeGrafter"/>
</dbReference>
<comment type="similarity">
    <text evidence="5">Belongs to the protein kinase superfamily. Ser/Thr protein kinase family. GCN2 subfamily.</text>
</comment>
<keyword evidence="2 6" id="KW-0547">Nucleotide-binding</keyword>
<feature type="compositionally biased region" description="Acidic residues" evidence="7">
    <location>
        <begin position="9"/>
        <end position="18"/>
    </location>
</feature>
<evidence type="ECO:0000259" key="8">
    <source>
        <dbReference type="PROSITE" id="PS50011"/>
    </source>
</evidence>
<dbReference type="VEuPathDB" id="FungiDB:BO97DRAFT_432546"/>
<dbReference type="Proteomes" id="UP000248961">
    <property type="component" value="Unassembled WGS sequence"/>
</dbReference>
<dbReference type="OrthoDB" id="1405469at2759"/>
<dbReference type="PANTHER" id="PTHR11042">
    <property type="entry name" value="EUKARYOTIC TRANSLATION INITIATION FACTOR 2-ALPHA KINASE EIF2-ALPHA KINASE -RELATED"/>
    <property type="match status" value="1"/>
</dbReference>
<dbReference type="InterPro" id="IPR011009">
    <property type="entry name" value="Kinase-like_dom_sf"/>
</dbReference>
<dbReference type="InterPro" id="IPR017441">
    <property type="entry name" value="Protein_kinase_ATP_BS"/>
</dbReference>
<feature type="region of interest" description="Disordered" evidence="7">
    <location>
        <begin position="363"/>
        <end position="394"/>
    </location>
</feature>